<protein>
    <submittedName>
        <fullName evidence="1">Uncharacterized protein</fullName>
    </submittedName>
</protein>
<proteinExistence type="predicted"/>
<reference evidence="1 2" key="1">
    <citation type="submission" date="2024-06" db="EMBL/GenBank/DDBJ databases">
        <authorList>
            <person name="Li Z."/>
            <person name="Jiang Y."/>
        </authorList>
    </citation>
    <scope>NUCLEOTIDE SEQUENCE [LARGE SCALE GENOMIC DNA]</scope>
    <source>
        <strain evidence="1 2">HSW-8</strain>
    </source>
</reference>
<comment type="caution">
    <text evidence="1">The sequence shown here is derived from an EMBL/GenBank/DDBJ whole genome shotgun (WGS) entry which is preliminary data.</text>
</comment>
<gene>
    <name evidence="1" type="ORF">ABSH63_15250</name>
</gene>
<dbReference type="EMBL" id="JBEPIJ010000029">
    <property type="protein sequence ID" value="MES0875354.1"/>
    <property type="molecule type" value="Genomic_DNA"/>
</dbReference>
<accession>A0ABV2ADW3</accession>
<sequence>MRRASAASNARGAAGIAGADIEATVTMRADDGSTLATSRTRLSVEGLIGTLALDYRFGAVETDAP</sequence>
<keyword evidence="2" id="KW-1185">Reference proteome</keyword>
<evidence type="ECO:0000313" key="1">
    <source>
        <dbReference type="EMBL" id="MES0875354.1"/>
    </source>
</evidence>
<dbReference type="RefSeq" id="WP_352890902.1">
    <property type="nucleotide sequence ID" value="NZ_JBEPIJ010000029.1"/>
</dbReference>
<organism evidence="1 2">
    <name type="scientific">Sinimarinibacterium thermocellulolyticum</name>
    <dbReference type="NCBI Taxonomy" id="3170016"/>
    <lineage>
        <taxon>Bacteria</taxon>
        <taxon>Pseudomonadati</taxon>
        <taxon>Pseudomonadota</taxon>
        <taxon>Gammaproteobacteria</taxon>
        <taxon>Nevskiales</taxon>
        <taxon>Nevskiaceae</taxon>
        <taxon>Sinimarinibacterium</taxon>
    </lineage>
</organism>
<evidence type="ECO:0000313" key="2">
    <source>
        <dbReference type="Proteomes" id="UP001465331"/>
    </source>
</evidence>
<dbReference type="Proteomes" id="UP001465331">
    <property type="component" value="Unassembled WGS sequence"/>
</dbReference>
<name>A0ABV2ADW3_9GAMM</name>